<protein>
    <submittedName>
        <fullName evidence="3">Uncharacterized protein</fullName>
    </submittedName>
</protein>
<feature type="region of interest" description="Disordered" evidence="2">
    <location>
        <begin position="148"/>
        <end position="184"/>
    </location>
</feature>
<dbReference type="InterPro" id="IPR024055">
    <property type="entry name" value="TIF2_asu_C"/>
</dbReference>
<dbReference type="GO" id="GO:0043022">
    <property type="term" value="F:ribosome binding"/>
    <property type="evidence" value="ECO:0007669"/>
    <property type="project" value="TreeGrafter"/>
</dbReference>
<dbReference type="PANTHER" id="PTHR10602:SF0">
    <property type="entry name" value="EUKARYOTIC TRANSLATION INITIATION FACTOR 2 SUBUNIT 1"/>
    <property type="match status" value="1"/>
</dbReference>
<comment type="caution">
    <text evidence="3">The sequence shown here is derived from an EMBL/GenBank/DDBJ whole genome shotgun (WGS) entry which is preliminary data.</text>
</comment>
<dbReference type="OrthoDB" id="1685042at2759"/>
<feature type="compositionally biased region" description="Acidic residues" evidence="2">
    <location>
        <begin position="159"/>
        <end position="184"/>
    </location>
</feature>
<dbReference type="Gene3D" id="3.30.70.1130">
    <property type="entry name" value="EIF_2_alpha"/>
    <property type="match status" value="1"/>
</dbReference>
<dbReference type="SUPFAM" id="SSF110993">
    <property type="entry name" value="eIF-2-alpha, C-terminal domain"/>
    <property type="match status" value="1"/>
</dbReference>
<dbReference type="Proteomes" id="UP000324800">
    <property type="component" value="Unassembled WGS sequence"/>
</dbReference>
<dbReference type="GO" id="GO:0005850">
    <property type="term" value="C:eukaryotic translation initiation factor 2 complex"/>
    <property type="evidence" value="ECO:0007669"/>
    <property type="project" value="TreeGrafter"/>
</dbReference>
<evidence type="ECO:0000313" key="4">
    <source>
        <dbReference type="Proteomes" id="UP000324800"/>
    </source>
</evidence>
<dbReference type="Pfam" id="PF07541">
    <property type="entry name" value="EIF_2_alpha"/>
    <property type="match status" value="1"/>
</dbReference>
<evidence type="ECO:0000313" key="3">
    <source>
        <dbReference type="EMBL" id="KAA6364067.1"/>
    </source>
</evidence>
<dbReference type="InterPro" id="IPR011488">
    <property type="entry name" value="TIF_2_asu"/>
</dbReference>
<reference evidence="3 4" key="1">
    <citation type="submission" date="2019-03" db="EMBL/GenBank/DDBJ databases">
        <title>Single cell metagenomics reveals metabolic interactions within the superorganism composed of flagellate Streblomastix strix and complex community of Bacteroidetes bacteria on its surface.</title>
        <authorList>
            <person name="Treitli S.C."/>
            <person name="Kolisko M."/>
            <person name="Husnik F."/>
            <person name="Keeling P."/>
            <person name="Hampl V."/>
        </authorList>
    </citation>
    <scope>NUCLEOTIDE SEQUENCE [LARGE SCALE GENOMIC DNA]</scope>
    <source>
        <strain evidence="3">ST1C</strain>
    </source>
</reference>
<evidence type="ECO:0000256" key="2">
    <source>
        <dbReference type="SAM" id="MobiDB-lite"/>
    </source>
</evidence>
<sequence length="184" mass="20025">MPNPTVMTIKKAISVINPPNLKKSFEVKYTLCYSSSTLAVHILGNDAIESSIGAEIQVTCYSSAGVIAIKDSLTKGVESYDSESIDGPKVDVHVKSAPIYSLETVVIDKQKGLTDLNNSVLVINVIRTTIEGQGGTLDVKMEPIVVSGETIDEQKNVNEDEEKTDDEEDTDEDSDEENEDDQKD</sequence>
<dbReference type="PANTHER" id="PTHR10602">
    <property type="entry name" value="EUKARYOTIC TRANSLATION INITIATION FACTOR 2 SUBUNIT 1"/>
    <property type="match status" value="1"/>
</dbReference>
<name>A0A5J4U0J4_9EUKA</name>
<dbReference type="GO" id="GO:0033290">
    <property type="term" value="C:eukaryotic 48S preinitiation complex"/>
    <property type="evidence" value="ECO:0007669"/>
    <property type="project" value="TreeGrafter"/>
</dbReference>
<dbReference type="AlphaFoldDB" id="A0A5J4U0J4"/>
<dbReference type="GO" id="GO:0003723">
    <property type="term" value="F:RNA binding"/>
    <property type="evidence" value="ECO:0007669"/>
    <property type="project" value="InterPro"/>
</dbReference>
<dbReference type="GO" id="GO:0003743">
    <property type="term" value="F:translation initiation factor activity"/>
    <property type="evidence" value="ECO:0007669"/>
    <property type="project" value="InterPro"/>
</dbReference>
<organism evidence="3 4">
    <name type="scientific">Streblomastix strix</name>
    <dbReference type="NCBI Taxonomy" id="222440"/>
    <lineage>
        <taxon>Eukaryota</taxon>
        <taxon>Metamonada</taxon>
        <taxon>Preaxostyla</taxon>
        <taxon>Oxymonadida</taxon>
        <taxon>Streblomastigidae</taxon>
        <taxon>Streblomastix</taxon>
    </lineage>
</organism>
<keyword evidence="1" id="KW-0648">Protein biosynthesis</keyword>
<dbReference type="EMBL" id="SNRW01022106">
    <property type="protein sequence ID" value="KAA6364067.1"/>
    <property type="molecule type" value="Genomic_DNA"/>
</dbReference>
<gene>
    <name evidence="3" type="ORF">EZS28_040405</name>
</gene>
<proteinExistence type="predicted"/>
<evidence type="ECO:0000256" key="1">
    <source>
        <dbReference type="ARBA" id="ARBA00022917"/>
    </source>
</evidence>
<accession>A0A5J4U0J4</accession>